<dbReference type="EMBL" id="JAYMYQ010000001">
    <property type="protein sequence ID" value="KAK7361364.1"/>
    <property type="molecule type" value="Genomic_DNA"/>
</dbReference>
<dbReference type="AlphaFoldDB" id="A0AAN9MUV2"/>
<proteinExistence type="predicted"/>
<dbReference type="Proteomes" id="UP001367508">
    <property type="component" value="Unassembled WGS sequence"/>
</dbReference>
<organism evidence="1 2">
    <name type="scientific">Canavalia gladiata</name>
    <name type="common">Sword bean</name>
    <name type="synonym">Dolichos gladiatus</name>
    <dbReference type="NCBI Taxonomy" id="3824"/>
    <lineage>
        <taxon>Eukaryota</taxon>
        <taxon>Viridiplantae</taxon>
        <taxon>Streptophyta</taxon>
        <taxon>Embryophyta</taxon>
        <taxon>Tracheophyta</taxon>
        <taxon>Spermatophyta</taxon>
        <taxon>Magnoliopsida</taxon>
        <taxon>eudicotyledons</taxon>
        <taxon>Gunneridae</taxon>
        <taxon>Pentapetalae</taxon>
        <taxon>rosids</taxon>
        <taxon>fabids</taxon>
        <taxon>Fabales</taxon>
        <taxon>Fabaceae</taxon>
        <taxon>Papilionoideae</taxon>
        <taxon>50 kb inversion clade</taxon>
        <taxon>NPAAA clade</taxon>
        <taxon>indigoferoid/millettioid clade</taxon>
        <taxon>Phaseoleae</taxon>
        <taxon>Canavalia</taxon>
    </lineage>
</organism>
<sequence length="132" mass="13940">MSTDLQILIGLVVSSPNALDTDDIEKVSGRTKENSIVSGDEVEGCASQLSALLVYTEDQSPCWCKTTDVKAVGSKTKLAPQPNGSSAALQIPSPQFDPCMLSCDYWAATSSLSLADSTDVHLSREQAPCSLT</sequence>
<gene>
    <name evidence="1" type="ORF">VNO77_03418</name>
</gene>
<keyword evidence="2" id="KW-1185">Reference proteome</keyword>
<comment type="caution">
    <text evidence="1">The sequence shown here is derived from an EMBL/GenBank/DDBJ whole genome shotgun (WGS) entry which is preliminary data.</text>
</comment>
<accession>A0AAN9MUV2</accession>
<name>A0AAN9MUV2_CANGL</name>
<evidence type="ECO:0000313" key="1">
    <source>
        <dbReference type="EMBL" id="KAK7361364.1"/>
    </source>
</evidence>
<evidence type="ECO:0000313" key="2">
    <source>
        <dbReference type="Proteomes" id="UP001367508"/>
    </source>
</evidence>
<reference evidence="1 2" key="1">
    <citation type="submission" date="2024-01" db="EMBL/GenBank/DDBJ databases">
        <title>The genomes of 5 underutilized Papilionoideae crops provide insights into root nodulation and disease resistanc.</title>
        <authorList>
            <person name="Jiang F."/>
        </authorList>
    </citation>
    <scope>NUCLEOTIDE SEQUENCE [LARGE SCALE GENOMIC DNA]</scope>
    <source>
        <strain evidence="1">LVBAO_FW01</strain>
        <tissue evidence="1">Leaves</tissue>
    </source>
</reference>
<protein>
    <submittedName>
        <fullName evidence="1">Uncharacterized protein</fullName>
    </submittedName>
</protein>